<evidence type="ECO:0000259" key="1">
    <source>
        <dbReference type="Pfam" id="PF07866"/>
    </source>
</evidence>
<comment type="caution">
    <text evidence="2">The sequence shown here is derived from an EMBL/GenBank/DDBJ whole genome shotgun (WGS) entry which is preliminary data.</text>
</comment>
<organism evidence="2 3">
    <name type="scientific">Sessilibacter corallicola</name>
    <dbReference type="NCBI Taxonomy" id="2904075"/>
    <lineage>
        <taxon>Bacteria</taxon>
        <taxon>Pseudomonadati</taxon>
        <taxon>Pseudomonadota</taxon>
        <taxon>Gammaproteobacteria</taxon>
        <taxon>Cellvibrionales</taxon>
        <taxon>Cellvibrionaceae</taxon>
        <taxon>Sessilibacter</taxon>
    </lineage>
</organism>
<feature type="domain" description="DUF1653" evidence="1">
    <location>
        <begin position="7"/>
        <end position="68"/>
    </location>
</feature>
<reference evidence="2 3" key="1">
    <citation type="submission" date="2024-04" db="EMBL/GenBank/DDBJ databases">
        <title>Draft genome sequence of Sessilibacter corallicola NBRC 116591.</title>
        <authorList>
            <person name="Miyakawa T."/>
            <person name="Kusuya Y."/>
            <person name="Miura T."/>
        </authorList>
    </citation>
    <scope>NUCLEOTIDE SEQUENCE [LARGE SCALE GENOMIC DNA]</scope>
    <source>
        <strain evidence="2 3">KU-00831-HH</strain>
    </source>
</reference>
<evidence type="ECO:0000313" key="2">
    <source>
        <dbReference type="EMBL" id="GAA6167749.1"/>
    </source>
</evidence>
<protein>
    <submittedName>
        <fullName evidence="2">DUF1653 domain-containing protein</fullName>
    </submittedName>
</protein>
<dbReference type="InterPro" id="IPR023387">
    <property type="entry name" value="DUF1653-like_dom"/>
</dbReference>
<dbReference type="Proteomes" id="UP001465153">
    <property type="component" value="Unassembled WGS sequence"/>
</dbReference>
<evidence type="ECO:0000313" key="3">
    <source>
        <dbReference type="Proteomes" id="UP001465153"/>
    </source>
</evidence>
<dbReference type="Gene3D" id="2.30.30.320">
    <property type="entry name" value="DUF1653-like domain"/>
    <property type="match status" value="1"/>
</dbReference>
<dbReference type="InterPro" id="IPR037135">
    <property type="entry name" value="DUF1653-like_dom_sf"/>
</dbReference>
<accession>A0ABQ0A7X0</accession>
<dbReference type="EMBL" id="BAABWN010000004">
    <property type="protein sequence ID" value="GAA6167749.1"/>
    <property type="molecule type" value="Genomic_DNA"/>
</dbReference>
<gene>
    <name evidence="2" type="ORF">NBRC116591_15590</name>
</gene>
<name>A0ABQ0A7X0_9GAMM</name>
<dbReference type="RefSeq" id="WP_353302383.1">
    <property type="nucleotide sequence ID" value="NZ_BAABWN010000004.1"/>
</dbReference>
<dbReference type="Pfam" id="PF07866">
    <property type="entry name" value="DUF1653"/>
    <property type="match status" value="1"/>
</dbReference>
<proteinExistence type="predicted"/>
<keyword evidence="3" id="KW-1185">Reference proteome</keyword>
<sequence>MLNLRTGIYKHYKGPRYLVMDVAKHSETEEQLVVYRCLYGNYDLWVRPLGMFTESVLVNNEPVPRFEYIGEMADDERVQLNHKIANL</sequence>